<dbReference type="InterPro" id="IPR027417">
    <property type="entry name" value="P-loop_NTPase"/>
</dbReference>
<comment type="caution">
    <text evidence="11">The sequence shown here is derived from an EMBL/GenBank/DDBJ whole genome shotgun (WGS) entry which is preliminary data.</text>
</comment>
<dbReference type="InterPro" id="IPR010372">
    <property type="entry name" value="DNA_pol3_delta_N"/>
</dbReference>
<evidence type="ECO:0000256" key="5">
    <source>
        <dbReference type="ARBA" id="ARBA00022705"/>
    </source>
</evidence>
<evidence type="ECO:0000256" key="3">
    <source>
        <dbReference type="ARBA" id="ARBA00022679"/>
    </source>
</evidence>
<dbReference type="GO" id="GO:0003677">
    <property type="term" value="F:DNA binding"/>
    <property type="evidence" value="ECO:0007669"/>
    <property type="project" value="InterPro"/>
</dbReference>
<dbReference type="NCBIfam" id="TIGR01128">
    <property type="entry name" value="holA"/>
    <property type="match status" value="1"/>
</dbReference>
<dbReference type="InterPro" id="IPR005790">
    <property type="entry name" value="DNA_polIII_delta"/>
</dbReference>
<dbReference type="PANTHER" id="PTHR34388">
    <property type="entry name" value="DNA POLYMERASE III SUBUNIT DELTA"/>
    <property type="match status" value="1"/>
</dbReference>
<comment type="catalytic activity">
    <reaction evidence="8">
        <text>DNA(n) + a 2'-deoxyribonucleoside 5'-triphosphate = DNA(n+1) + diphosphate</text>
        <dbReference type="Rhea" id="RHEA:22508"/>
        <dbReference type="Rhea" id="RHEA-COMP:17339"/>
        <dbReference type="Rhea" id="RHEA-COMP:17340"/>
        <dbReference type="ChEBI" id="CHEBI:33019"/>
        <dbReference type="ChEBI" id="CHEBI:61560"/>
        <dbReference type="ChEBI" id="CHEBI:173112"/>
        <dbReference type="EC" id="2.7.7.7"/>
    </reaction>
</comment>
<dbReference type="Gene3D" id="1.20.272.10">
    <property type="match status" value="1"/>
</dbReference>
<dbReference type="AlphaFoldDB" id="A0A0G0P566"/>
<evidence type="ECO:0000259" key="10">
    <source>
        <dbReference type="Pfam" id="PF21694"/>
    </source>
</evidence>
<dbReference type="Pfam" id="PF06144">
    <property type="entry name" value="DNA_pol3_delta"/>
    <property type="match status" value="1"/>
</dbReference>
<keyword evidence="6" id="KW-0239">DNA-directed DNA polymerase</keyword>
<gene>
    <name evidence="11" type="ORF">UT18_C0023G0002</name>
</gene>
<organism evidence="11 12">
    <name type="scientific">candidate division CPR2 bacterium GW2011_GWC2_39_10</name>
    <dbReference type="NCBI Taxonomy" id="1618345"/>
    <lineage>
        <taxon>Bacteria</taxon>
        <taxon>Bacteria division CPR2</taxon>
    </lineage>
</organism>
<keyword evidence="4" id="KW-0548">Nucleotidyltransferase</keyword>
<dbReference type="GO" id="GO:0003887">
    <property type="term" value="F:DNA-directed DNA polymerase activity"/>
    <property type="evidence" value="ECO:0007669"/>
    <property type="project" value="UniProtKB-KW"/>
</dbReference>
<evidence type="ECO:0000313" key="12">
    <source>
        <dbReference type="Proteomes" id="UP000034207"/>
    </source>
</evidence>
<name>A0A0G0P566_UNCC2</name>
<dbReference type="STRING" id="1618345.UT18_C0023G0002"/>
<reference evidence="11 12" key="1">
    <citation type="journal article" date="2015" name="Nature">
        <title>rRNA introns, odd ribosomes, and small enigmatic genomes across a large radiation of phyla.</title>
        <authorList>
            <person name="Brown C.T."/>
            <person name="Hug L.A."/>
            <person name="Thomas B.C."/>
            <person name="Sharon I."/>
            <person name="Castelle C.J."/>
            <person name="Singh A."/>
            <person name="Wilkins M.J."/>
            <person name="Williams K.H."/>
            <person name="Banfield J.F."/>
        </authorList>
    </citation>
    <scope>NUCLEOTIDE SEQUENCE [LARGE SCALE GENOMIC DNA]</scope>
</reference>
<dbReference type="EMBL" id="LBVV01000023">
    <property type="protein sequence ID" value="KKQ93264.1"/>
    <property type="molecule type" value="Genomic_DNA"/>
</dbReference>
<dbReference type="Gene3D" id="1.10.8.60">
    <property type="match status" value="1"/>
</dbReference>
<evidence type="ECO:0000256" key="4">
    <source>
        <dbReference type="ARBA" id="ARBA00022695"/>
    </source>
</evidence>
<dbReference type="PANTHER" id="PTHR34388:SF1">
    <property type="entry name" value="DNA POLYMERASE III SUBUNIT DELTA"/>
    <property type="match status" value="1"/>
</dbReference>
<evidence type="ECO:0000256" key="8">
    <source>
        <dbReference type="ARBA" id="ARBA00049244"/>
    </source>
</evidence>
<feature type="domain" description="DNA polymerase III delta subunit-like C-terminal" evidence="10">
    <location>
        <begin position="196"/>
        <end position="312"/>
    </location>
</feature>
<dbReference type="GO" id="GO:0006261">
    <property type="term" value="P:DNA-templated DNA replication"/>
    <property type="evidence" value="ECO:0007669"/>
    <property type="project" value="TreeGrafter"/>
</dbReference>
<dbReference type="InterPro" id="IPR008921">
    <property type="entry name" value="DNA_pol3_clamp-load_cplx_C"/>
</dbReference>
<evidence type="ECO:0000256" key="1">
    <source>
        <dbReference type="ARBA" id="ARBA00012417"/>
    </source>
</evidence>
<dbReference type="Proteomes" id="UP000034207">
    <property type="component" value="Unassembled WGS sequence"/>
</dbReference>
<evidence type="ECO:0000256" key="2">
    <source>
        <dbReference type="ARBA" id="ARBA00017703"/>
    </source>
</evidence>
<dbReference type="Gene3D" id="3.40.50.300">
    <property type="entry name" value="P-loop containing nucleotide triphosphate hydrolases"/>
    <property type="match status" value="1"/>
</dbReference>
<evidence type="ECO:0000256" key="7">
    <source>
        <dbReference type="ARBA" id="ARBA00034754"/>
    </source>
</evidence>
<keyword evidence="5" id="KW-0235">DNA replication</keyword>
<dbReference type="EC" id="2.7.7.7" evidence="1"/>
<protein>
    <recommendedName>
        <fullName evidence="2">DNA polymerase III subunit delta</fullName>
        <ecNumber evidence="1">2.7.7.7</ecNumber>
    </recommendedName>
</protein>
<keyword evidence="3" id="KW-0808">Transferase</keyword>
<evidence type="ECO:0000256" key="6">
    <source>
        <dbReference type="ARBA" id="ARBA00022932"/>
    </source>
</evidence>
<feature type="domain" description="DNA polymerase III delta N-terminal" evidence="9">
    <location>
        <begin position="6"/>
        <end position="110"/>
    </location>
</feature>
<sequence length="316" mass="35503">MKNVLIFYGPETYLSKKKVEELIKSYKEKLGDYNLSILLEEALPSAIITEIKTMPFLAAKRLVVARSIFTNFAKNKANEKELEKLVEELNNCPETAVVIIYEEAKPKSKAFDKLLTLPNVKAELAGKIVGVKLSQWVESEVTKRGGEIDKYATSLLLSETGSDLFKISGEIEKLLAYNLKITSESISLLVKGTLFSNIFIMVDAMGLRDYKKAMTELSYLINGGENEMYILTMMVRQFKNILMVKDLSAKGFSSIEIEKQTGLQGFVVRNTLRQAASFSFTELKEIYGKLLDIEYGIKKGESPALLLDLFTVGLKR</sequence>
<accession>A0A0G0P566</accession>
<comment type="similarity">
    <text evidence="7">Belongs to the DNA polymerase HolA subunit family.</text>
</comment>
<dbReference type="Pfam" id="PF21694">
    <property type="entry name" value="DNA_pol3_delta_C"/>
    <property type="match status" value="1"/>
</dbReference>
<dbReference type="SUPFAM" id="SSF48019">
    <property type="entry name" value="post-AAA+ oligomerization domain-like"/>
    <property type="match status" value="1"/>
</dbReference>
<evidence type="ECO:0000259" key="9">
    <source>
        <dbReference type="Pfam" id="PF06144"/>
    </source>
</evidence>
<proteinExistence type="inferred from homology"/>
<dbReference type="GO" id="GO:0009360">
    <property type="term" value="C:DNA polymerase III complex"/>
    <property type="evidence" value="ECO:0007669"/>
    <property type="project" value="InterPro"/>
</dbReference>
<dbReference type="InterPro" id="IPR048466">
    <property type="entry name" value="DNA_pol3_delta-like_C"/>
</dbReference>
<evidence type="ECO:0000313" key="11">
    <source>
        <dbReference type="EMBL" id="KKQ93264.1"/>
    </source>
</evidence>